<dbReference type="InParanoid" id="A3LS23"/>
<evidence type="ECO:0000256" key="11">
    <source>
        <dbReference type="ARBA" id="ARBA00022771"/>
    </source>
</evidence>
<evidence type="ECO:0000256" key="4">
    <source>
        <dbReference type="ARBA" id="ARBA00004371"/>
    </source>
</evidence>
<evidence type="ECO:0000313" key="21">
    <source>
        <dbReference type="EMBL" id="ABN65833.2"/>
    </source>
</evidence>
<organism evidence="21 22">
    <name type="scientific">Scheffersomyces stipitis (strain ATCC 58785 / CBS 6054 / NBRC 10063 / NRRL Y-11545)</name>
    <name type="common">Yeast</name>
    <name type="synonym">Pichia stipitis</name>
    <dbReference type="NCBI Taxonomy" id="322104"/>
    <lineage>
        <taxon>Eukaryota</taxon>
        <taxon>Fungi</taxon>
        <taxon>Dikarya</taxon>
        <taxon>Ascomycota</taxon>
        <taxon>Saccharomycotina</taxon>
        <taxon>Pichiomycetes</taxon>
        <taxon>Debaryomycetaceae</taxon>
        <taxon>Scheffersomyces</taxon>
    </lineage>
</organism>
<evidence type="ECO:0000256" key="2">
    <source>
        <dbReference type="ARBA" id="ARBA00004170"/>
    </source>
</evidence>
<evidence type="ECO:0000259" key="20">
    <source>
        <dbReference type="PROSITE" id="PS50178"/>
    </source>
</evidence>
<evidence type="ECO:0000256" key="16">
    <source>
        <dbReference type="ARBA" id="ARBA00023288"/>
    </source>
</evidence>
<evidence type="ECO:0000256" key="15">
    <source>
        <dbReference type="ARBA" id="ARBA00023228"/>
    </source>
</evidence>
<feature type="compositionally biased region" description="Low complexity" evidence="18">
    <location>
        <begin position="280"/>
        <end position="292"/>
    </location>
</feature>
<dbReference type="GO" id="GO:0008270">
    <property type="term" value="F:zinc ion binding"/>
    <property type="evidence" value="ECO:0007669"/>
    <property type="project" value="UniProtKB-KW"/>
</dbReference>
<evidence type="ECO:0000256" key="5">
    <source>
        <dbReference type="ARBA" id="ARBA00004906"/>
    </source>
</evidence>
<dbReference type="SMART" id="SM00064">
    <property type="entry name" value="FYVE"/>
    <property type="match status" value="1"/>
</dbReference>
<dbReference type="GO" id="GO:0032266">
    <property type="term" value="F:phosphatidylinositol-3-phosphate binding"/>
    <property type="evidence" value="ECO:0007669"/>
    <property type="project" value="UniProtKB-ARBA"/>
</dbReference>
<evidence type="ECO:0000256" key="10">
    <source>
        <dbReference type="ARBA" id="ARBA00022753"/>
    </source>
</evidence>
<dbReference type="GO" id="GO:0016020">
    <property type="term" value="C:membrane"/>
    <property type="evidence" value="ECO:0007669"/>
    <property type="project" value="UniProtKB-SubCell"/>
</dbReference>
<dbReference type="GO" id="GO:0005768">
    <property type="term" value="C:endosome"/>
    <property type="evidence" value="ECO:0007669"/>
    <property type="project" value="UniProtKB-SubCell"/>
</dbReference>
<keyword evidence="22" id="KW-1185">Reference proteome</keyword>
<evidence type="ECO:0000256" key="18">
    <source>
        <dbReference type="SAM" id="MobiDB-lite"/>
    </source>
</evidence>
<keyword evidence="9" id="KW-0479">Metal-binding</keyword>
<dbReference type="PROSITE" id="PS50089">
    <property type="entry name" value="ZF_RING_2"/>
    <property type="match status" value="1"/>
</dbReference>
<evidence type="ECO:0000256" key="1">
    <source>
        <dbReference type="ARBA" id="ARBA00000900"/>
    </source>
</evidence>
<evidence type="ECO:0000256" key="3">
    <source>
        <dbReference type="ARBA" id="ARBA00004177"/>
    </source>
</evidence>
<keyword evidence="16" id="KW-0449">Lipoprotein</keyword>
<dbReference type="GO" id="GO:0061630">
    <property type="term" value="F:ubiquitin protein ligase activity"/>
    <property type="evidence" value="ECO:0007669"/>
    <property type="project" value="UniProtKB-EC"/>
</dbReference>
<dbReference type="AlphaFoldDB" id="A3LS23"/>
<dbReference type="Proteomes" id="UP000002258">
    <property type="component" value="Chromosome 3"/>
</dbReference>
<feature type="domain" description="RING-type" evidence="19">
    <location>
        <begin position="333"/>
        <end position="375"/>
    </location>
</feature>
<dbReference type="CDD" id="cd16489">
    <property type="entry name" value="mRING-CH-C4HC2H_ZNRF"/>
    <property type="match status" value="1"/>
</dbReference>
<feature type="domain" description="FYVE-type" evidence="20">
    <location>
        <begin position="4"/>
        <end position="77"/>
    </location>
</feature>
<dbReference type="GO" id="GO:0070936">
    <property type="term" value="P:protein K48-linked ubiquitination"/>
    <property type="evidence" value="ECO:0007669"/>
    <property type="project" value="TreeGrafter"/>
</dbReference>
<feature type="non-terminal residue" evidence="21">
    <location>
        <position position="379"/>
    </location>
</feature>
<comment type="pathway">
    <text evidence="5">Protein modification; protein ubiquitination.</text>
</comment>
<dbReference type="FunCoup" id="A3LS23">
    <property type="interactions" value="21"/>
</dbReference>
<name>A3LS23_PICST</name>
<proteinExistence type="predicted"/>
<dbReference type="Pfam" id="PF13639">
    <property type="entry name" value="zf-RING_2"/>
    <property type="match status" value="1"/>
</dbReference>
<dbReference type="InterPro" id="IPR051878">
    <property type="entry name" value="ZNRF_ubiq-protein_ligase"/>
</dbReference>
<dbReference type="EMBL" id="CP000497">
    <property type="protein sequence ID" value="ABN65833.2"/>
    <property type="molecule type" value="Genomic_DNA"/>
</dbReference>
<dbReference type="SUPFAM" id="SSF57903">
    <property type="entry name" value="FYVE/PHD zinc finger"/>
    <property type="match status" value="1"/>
</dbReference>
<feature type="region of interest" description="Disordered" evidence="18">
    <location>
        <begin position="144"/>
        <end position="168"/>
    </location>
</feature>
<feature type="region of interest" description="Disordered" evidence="18">
    <location>
        <begin position="266"/>
        <end position="297"/>
    </location>
</feature>
<keyword evidence="11 17" id="KW-0863">Zinc-finger</keyword>
<reference evidence="21 22" key="1">
    <citation type="journal article" date="2007" name="Nat. Biotechnol.">
        <title>Genome sequence of the lignocellulose-bioconverting and xylose-fermenting yeast Pichia stipitis.</title>
        <authorList>
            <person name="Jeffries T.W."/>
            <person name="Grigoriev I.V."/>
            <person name="Grimwood J."/>
            <person name="Laplaza J.M."/>
            <person name="Aerts A."/>
            <person name="Salamov A."/>
            <person name="Schmutz J."/>
            <person name="Lindquist E."/>
            <person name="Dehal P."/>
            <person name="Shapiro H."/>
            <person name="Jin Y.S."/>
            <person name="Passoth V."/>
            <person name="Richardson P.M."/>
        </authorList>
    </citation>
    <scope>NUCLEOTIDE SEQUENCE [LARGE SCALE GENOMIC DNA]</scope>
    <source>
        <strain evidence="22">ATCC 58785 / CBS 6054 / NBRC 10063 / NRRL Y-11545</strain>
    </source>
</reference>
<dbReference type="RefSeq" id="XP_001383862.2">
    <property type="nucleotide sequence ID" value="XM_001383825.2"/>
</dbReference>
<evidence type="ECO:0000256" key="9">
    <source>
        <dbReference type="ARBA" id="ARBA00022723"/>
    </source>
</evidence>
<dbReference type="GO" id="GO:0043161">
    <property type="term" value="P:proteasome-mediated ubiquitin-dependent protein catabolic process"/>
    <property type="evidence" value="ECO:0007669"/>
    <property type="project" value="TreeGrafter"/>
</dbReference>
<dbReference type="OMA" id="CWCKFHE"/>
<dbReference type="SMART" id="SM00184">
    <property type="entry name" value="RING"/>
    <property type="match status" value="1"/>
</dbReference>
<evidence type="ECO:0000256" key="13">
    <source>
        <dbReference type="ARBA" id="ARBA00022833"/>
    </source>
</evidence>
<gene>
    <name evidence="21" type="ORF">PICST_19381</name>
</gene>
<dbReference type="Pfam" id="PF01363">
    <property type="entry name" value="FYVE"/>
    <property type="match status" value="1"/>
</dbReference>
<keyword evidence="7" id="KW-0808">Transferase</keyword>
<keyword evidence="15" id="KW-0458">Lysosome</keyword>
<dbReference type="SUPFAM" id="SSF57850">
    <property type="entry name" value="RING/U-box"/>
    <property type="match status" value="1"/>
</dbReference>
<dbReference type="OrthoDB" id="660555at2759"/>
<keyword evidence="12" id="KW-0833">Ubl conjugation pathway</keyword>
<dbReference type="eggNOG" id="KOG1729">
    <property type="taxonomic scope" value="Eukaryota"/>
</dbReference>
<feature type="compositionally biased region" description="Polar residues" evidence="18">
    <location>
        <begin position="144"/>
        <end position="154"/>
    </location>
</feature>
<comment type="subcellular location">
    <subcellularLocation>
        <location evidence="3">Endosome</location>
    </subcellularLocation>
    <subcellularLocation>
        <location evidence="4">Lysosome</location>
    </subcellularLocation>
    <subcellularLocation>
        <location evidence="2">Membrane</location>
        <topology evidence="2">Peripheral membrane protein</topology>
    </subcellularLocation>
</comment>
<dbReference type="PANTHER" id="PTHR46661">
    <property type="entry name" value="E3 UBIQUITIN-PROTEIN LIGASE ZNRF1-LIKE PROTEIN"/>
    <property type="match status" value="1"/>
</dbReference>
<feature type="non-terminal residue" evidence="21">
    <location>
        <position position="1"/>
    </location>
</feature>
<dbReference type="KEGG" id="pic:PICST_19381"/>
<accession>A3LS23</accession>
<dbReference type="GeneID" id="4838190"/>
<dbReference type="PANTHER" id="PTHR46661:SF4">
    <property type="entry name" value="RING-TYPE DOMAIN-CONTAINING PROTEIN"/>
    <property type="match status" value="1"/>
</dbReference>
<keyword evidence="10" id="KW-0967">Endosome</keyword>
<evidence type="ECO:0000313" key="22">
    <source>
        <dbReference type="Proteomes" id="UP000002258"/>
    </source>
</evidence>
<evidence type="ECO:0000256" key="12">
    <source>
        <dbReference type="ARBA" id="ARBA00022786"/>
    </source>
</evidence>
<evidence type="ECO:0000256" key="8">
    <source>
        <dbReference type="ARBA" id="ARBA00022707"/>
    </source>
</evidence>
<keyword evidence="13" id="KW-0862">Zinc</keyword>
<evidence type="ECO:0000256" key="17">
    <source>
        <dbReference type="PROSITE-ProRule" id="PRU00175"/>
    </source>
</evidence>
<dbReference type="PROSITE" id="PS50178">
    <property type="entry name" value="ZF_FYVE"/>
    <property type="match status" value="1"/>
</dbReference>
<dbReference type="Gene3D" id="3.30.40.10">
    <property type="entry name" value="Zinc/RING finger domain, C3HC4 (zinc finger)"/>
    <property type="match status" value="2"/>
</dbReference>
<evidence type="ECO:0000256" key="6">
    <source>
        <dbReference type="ARBA" id="ARBA00012483"/>
    </source>
</evidence>
<dbReference type="InterPro" id="IPR013083">
    <property type="entry name" value="Znf_RING/FYVE/PHD"/>
</dbReference>
<comment type="catalytic activity">
    <reaction evidence="1">
        <text>S-ubiquitinyl-[E2 ubiquitin-conjugating enzyme]-L-cysteine + [acceptor protein]-L-lysine = [E2 ubiquitin-conjugating enzyme]-L-cysteine + N(6)-ubiquitinyl-[acceptor protein]-L-lysine.</text>
        <dbReference type="EC" id="2.3.2.27"/>
    </reaction>
</comment>
<evidence type="ECO:0000259" key="19">
    <source>
        <dbReference type="PROSITE" id="PS50089"/>
    </source>
</evidence>
<dbReference type="InterPro" id="IPR017455">
    <property type="entry name" value="Znf_FYVE-rel"/>
</dbReference>
<dbReference type="InterPro" id="IPR011011">
    <property type="entry name" value="Znf_FYVE_PHD"/>
</dbReference>
<evidence type="ECO:0000256" key="7">
    <source>
        <dbReference type="ARBA" id="ARBA00022679"/>
    </source>
</evidence>
<keyword evidence="14" id="KW-0472">Membrane</keyword>
<sequence>WQDDLAVSACFLCHSHYTFFNRRHHCRKCGRVVCASCSDRPVKYFPNTYVVSPHGSRVVDTSFEMFRTCDECVDEIRMIRRALFTTNSSVDNNSINSSSSSLNVMNYFDPHSHEHERDHIHYHDHDNDSTTKYSTRTHTRIVDSSTNSSATNLAHSHHRPAGSDDTESDLNLCPVCATDLLKLYINAHKRRIDEISHEDFDAFKETHINDCLTHFDFNTENQRFNSPESNHHSHPRNKMLVYNIPPIPKPKYETIPIIDEAPISDGTSEEATVHDSVHNSQSGGISPSSSTGQEGEQVEFSQLDTIIGSVTSTSTIQPSAEKISYDDVIDNECVICLEDLKPGDKVGRLECLCVFHYKCIKDWFNKKGYGECPVHFLHK</sequence>
<keyword evidence="8" id="KW-0519">Myristate</keyword>
<dbReference type="InterPro" id="IPR001841">
    <property type="entry name" value="Znf_RING"/>
</dbReference>
<evidence type="ECO:0000256" key="14">
    <source>
        <dbReference type="ARBA" id="ARBA00023136"/>
    </source>
</evidence>
<dbReference type="HOGENOM" id="CLU_069851_0_0_1"/>
<protein>
    <recommendedName>
        <fullName evidence="6">RING-type E3 ubiquitin transferase</fullName>
        <ecNumber evidence="6">2.3.2.27</ecNumber>
    </recommendedName>
</protein>
<dbReference type="EC" id="2.3.2.27" evidence="6"/>
<dbReference type="InterPro" id="IPR000306">
    <property type="entry name" value="Znf_FYVE"/>
</dbReference>